<protein>
    <recommendedName>
        <fullName evidence="2">Molybdenum cofactor sulfurase middle domain-containing protein</fullName>
    </recommendedName>
</protein>
<proteinExistence type="predicted"/>
<dbReference type="RefSeq" id="WP_149278068.1">
    <property type="nucleotide sequence ID" value="NZ_CP043506.1"/>
</dbReference>
<dbReference type="Proteomes" id="UP000324536">
    <property type="component" value="Chromosome"/>
</dbReference>
<gene>
    <name evidence="3" type="ORF">FLP30_01715</name>
</gene>
<dbReference type="InterPro" id="IPR005303">
    <property type="entry name" value="MOCOS_middle"/>
</dbReference>
<accession>A0A5C1YNG3</accession>
<dbReference type="SUPFAM" id="SSF141673">
    <property type="entry name" value="MOSC N-terminal domain-like"/>
    <property type="match status" value="1"/>
</dbReference>
<organism evidence="3 4">
    <name type="scientific">Acetobacter vaccinii</name>
    <dbReference type="NCBI Taxonomy" id="2592655"/>
    <lineage>
        <taxon>Bacteria</taxon>
        <taxon>Pseudomonadati</taxon>
        <taxon>Pseudomonadota</taxon>
        <taxon>Alphaproteobacteria</taxon>
        <taxon>Acetobacterales</taxon>
        <taxon>Acetobacteraceae</taxon>
        <taxon>Acetobacter</taxon>
    </lineage>
</organism>
<evidence type="ECO:0000256" key="1">
    <source>
        <dbReference type="SAM" id="MobiDB-lite"/>
    </source>
</evidence>
<feature type="region of interest" description="Disordered" evidence="1">
    <location>
        <begin position="234"/>
        <end position="255"/>
    </location>
</feature>
<name>A0A5C1YNG3_9PROT</name>
<dbReference type="KEGG" id="acek:FLP30_01715"/>
<feature type="domain" description="Molybdenum cofactor sulfurase middle" evidence="2">
    <location>
        <begin position="4"/>
        <end position="117"/>
    </location>
</feature>
<dbReference type="AlphaFoldDB" id="A0A5C1YNG3"/>
<evidence type="ECO:0000313" key="3">
    <source>
        <dbReference type="EMBL" id="QEO16627.1"/>
    </source>
</evidence>
<dbReference type="Pfam" id="PF03476">
    <property type="entry name" value="MOSC_N"/>
    <property type="match status" value="1"/>
</dbReference>
<dbReference type="OrthoDB" id="581532at2"/>
<reference evidence="3 4" key="1">
    <citation type="submission" date="2019-09" db="EMBL/GenBank/DDBJ databases">
        <title>Genome sequencing of strain KACC 21233.</title>
        <authorList>
            <person name="Heo J."/>
            <person name="Kim S.-J."/>
            <person name="Kim J.-S."/>
            <person name="Hong S.-B."/>
            <person name="Kwon S.-W."/>
        </authorList>
    </citation>
    <scope>NUCLEOTIDE SEQUENCE [LARGE SCALE GENOMIC DNA]</scope>
    <source>
        <strain evidence="3 4">KACC 21233</strain>
    </source>
</reference>
<evidence type="ECO:0000313" key="4">
    <source>
        <dbReference type="Proteomes" id="UP000324536"/>
    </source>
</evidence>
<evidence type="ECO:0000259" key="2">
    <source>
        <dbReference type="Pfam" id="PF03476"/>
    </source>
</evidence>
<dbReference type="EMBL" id="CP043506">
    <property type="protein sequence ID" value="QEO16627.1"/>
    <property type="molecule type" value="Genomic_DNA"/>
</dbReference>
<keyword evidence="4" id="KW-1185">Reference proteome</keyword>
<sequence>MAEAHVTSLRLCPVRGLKPLPLQAVLLRPWGLEGDSRWMIADTSGHVLDTRTCPALARLSVRVAGHGVLLGCAGLRPYHARPPRRGVPMQCLRQRGARIMMRDVGDDAARWLRRAVGIACRLYWLPAPELVCTYFAGSTHFAQTLAETFPTWVSTDLVHLSGGGIVLAGADKSMLDHGQPFALGSAVVRLSAQINRSGGGAAQAESASPRRYRVQVEKAGMVWVGSRVIQRESGKVPGRHAGGSVLADSPLRTQQ</sequence>